<evidence type="ECO:0000256" key="12">
    <source>
        <dbReference type="ARBA" id="ARBA00022842"/>
    </source>
</evidence>
<comment type="pathway">
    <text evidence="3 13">Purine metabolism; IMP biosynthesis via salvage pathway; IMP from hypoxanthine: step 1/1.</text>
</comment>
<dbReference type="EMBL" id="MK266124">
    <property type="protein sequence ID" value="AZL94663.1"/>
    <property type="molecule type" value="mRNA"/>
</dbReference>
<dbReference type="GO" id="GO:0000287">
    <property type="term" value="F:magnesium ion binding"/>
    <property type="evidence" value="ECO:0007669"/>
    <property type="project" value="TreeGrafter"/>
</dbReference>
<evidence type="ECO:0000256" key="2">
    <source>
        <dbReference type="ARBA" id="ARBA00004496"/>
    </source>
</evidence>
<dbReference type="GO" id="GO:0006178">
    <property type="term" value="P:guanine salvage"/>
    <property type="evidence" value="ECO:0007669"/>
    <property type="project" value="TreeGrafter"/>
</dbReference>
<evidence type="ECO:0000313" key="22">
    <source>
        <dbReference type="EMBL" id="AZL94665.1"/>
    </source>
</evidence>
<keyword evidence="9 13" id="KW-0479">Metal-binding</keyword>
<dbReference type="Pfam" id="PF00156">
    <property type="entry name" value="Pribosyltran"/>
    <property type="match status" value="1"/>
</dbReference>
<dbReference type="EMBL" id="MK266131">
    <property type="protein sequence ID" value="AZL94670.1"/>
    <property type="molecule type" value="mRNA"/>
</dbReference>
<evidence type="ECO:0000256" key="9">
    <source>
        <dbReference type="ARBA" id="ARBA00022723"/>
    </source>
</evidence>
<dbReference type="InterPro" id="IPR050408">
    <property type="entry name" value="HGPRT"/>
</dbReference>
<dbReference type="GO" id="GO:0032263">
    <property type="term" value="P:GMP salvage"/>
    <property type="evidence" value="ECO:0007669"/>
    <property type="project" value="TreeGrafter"/>
</dbReference>
<dbReference type="GO" id="GO:0005829">
    <property type="term" value="C:cytosol"/>
    <property type="evidence" value="ECO:0007669"/>
    <property type="project" value="TreeGrafter"/>
</dbReference>
<proteinExistence type="evidence at transcript level"/>
<dbReference type="PANTHER" id="PTHR43340:SF1">
    <property type="entry name" value="HYPOXANTHINE PHOSPHORIBOSYLTRANSFERASE"/>
    <property type="match status" value="1"/>
</dbReference>
<evidence type="ECO:0000256" key="1">
    <source>
        <dbReference type="ARBA" id="ARBA00001946"/>
    </source>
</evidence>
<dbReference type="EMBL" id="MK266094">
    <property type="protein sequence ID" value="AZL94659.1"/>
    <property type="molecule type" value="mRNA"/>
</dbReference>
<evidence type="ECO:0000313" key="19">
    <source>
        <dbReference type="EMBL" id="AZL94662.1"/>
    </source>
</evidence>
<dbReference type="EMBL" id="MK266093">
    <property type="protein sequence ID" value="AZL94658.1"/>
    <property type="molecule type" value="mRNA"/>
</dbReference>
<evidence type="ECO:0000313" key="16">
    <source>
        <dbReference type="EMBL" id="AZL94659.1"/>
    </source>
</evidence>
<evidence type="ECO:0000313" key="26">
    <source>
        <dbReference type="EMBL" id="AZL94669.1"/>
    </source>
</evidence>
<dbReference type="GO" id="GO:0006166">
    <property type="term" value="P:purine ribonucleoside salvage"/>
    <property type="evidence" value="ECO:0007669"/>
    <property type="project" value="UniProtKB-KW"/>
</dbReference>
<dbReference type="GO" id="GO:0032264">
    <property type="term" value="P:IMP salvage"/>
    <property type="evidence" value="ECO:0007669"/>
    <property type="project" value="UniProtKB-UniPathway"/>
</dbReference>
<keyword evidence="6 13" id="KW-0963">Cytoplasm</keyword>
<feature type="domain" description="Phosphoribosyltransferase" evidence="14">
    <location>
        <begin position="55"/>
        <end position="218"/>
    </location>
</feature>
<name>A0A3Q8UCE4_9APIC</name>
<dbReference type="EMBL" id="MK266096">
    <property type="protein sequence ID" value="AZL94661.1"/>
    <property type="molecule type" value="mRNA"/>
</dbReference>
<evidence type="ECO:0000313" key="15">
    <source>
        <dbReference type="EMBL" id="AZL94658.1"/>
    </source>
</evidence>
<comment type="catalytic activity">
    <reaction evidence="13">
        <text>IMP + diphosphate = hypoxanthine + 5-phospho-alpha-D-ribose 1-diphosphate</text>
        <dbReference type="Rhea" id="RHEA:17973"/>
        <dbReference type="ChEBI" id="CHEBI:17368"/>
        <dbReference type="ChEBI" id="CHEBI:33019"/>
        <dbReference type="ChEBI" id="CHEBI:58017"/>
        <dbReference type="ChEBI" id="CHEBI:58053"/>
        <dbReference type="EC" id="2.4.2.8"/>
    </reaction>
</comment>
<evidence type="ECO:0000256" key="13">
    <source>
        <dbReference type="RuleBase" id="RU364099"/>
    </source>
</evidence>
<dbReference type="SUPFAM" id="SSF53271">
    <property type="entry name" value="PRTase-like"/>
    <property type="match status" value="1"/>
</dbReference>
<dbReference type="CDD" id="cd06223">
    <property type="entry name" value="PRTases_typeI"/>
    <property type="match status" value="1"/>
</dbReference>
<dbReference type="Gene3D" id="3.40.50.2020">
    <property type="match status" value="1"/>
</dbReference>
<evidence type="ECO:0000256" key="10">
    <source>
        <dbReference type="ARBA" id="ARBA00022726"/>
    </source>
</evidence>
<evidence type="ECO:0000256" key="7">
    <source>
        <dbReference type="ARBA" id="ARBA00022676"/>
    </source>
</evidence>
<dbReference type="UniPathway" id="UPA00591">
    <property type="reaction ID" value="UER00648"/>
</dbReference>
<dbReference type="EMBL" id="MK266095">
    <property type="protein sequence ID" value="AZL94660.1"/>
    <property type="molecule type" value="mRNA"/>
</dbReference>
<evidence type="ECO:0000313" key="23">
    <source>
        <dbReference type="EMBL" id="AZL94666.1"/>
    </source>
</evidence>
<evidence type="ECO:0000313" key="17">
    <source>
        <dbReference type="EMBL" id="AZL94660.1"/>
    </source>
</evidence>
<keyword evidence="10 13" id="KW-0660">Purine salvage</keyword>
<evidence type="ECO:0000256" key="8">
    <source>
        <dbReference type="ARBA" id="ARBA00022679"/>
    </source>
</evidence>
<dbReference type="InterPro" id="IPR005904">
    <property type="entry name" value="Hxn_phspho_trans"/>
</dbReference>
<evidence type="ECO:0000256" key="11">
    <source>
        <dbReference type="ARBA" id="ARBA00022741"/>
    </source>
</evidence>
<evidence type="ECO:0000313" key="21">
    <source>
        <dbReference type="EMBL" id="AZL94664.1"/>
    </source>
</evidence>
<keyword evidence="8 13" id="KW-0808">Transferase</keyword>
<dbReference type="EMBL" id="MK266128">
    <property type="protein sequence ID" value="AZL94667.1"/>
    <property type="molecule type" value="mRNA"/>
</dbReference>
<evidence type="ECO:0000256" key="3">
    <source>
        <dbReference type="ARBA" id="ARBA00004669"/>
    </source>
</evidence>
<keyword evidence="11 13" id="KW-0547">Nucleotide-binding</keyword>
<evidence type="ECO:0000313" key="25">
    <source>
        <dbReference type="EMBL" id="AZL94668.1"/>
    </source>
</evidence>
<keyword evidence="7 13" id="KW-0328">Glycosyltransferase</keyword>
<evidence type="ECO:0000313" key="20">
    <source>
        <dbReference type="EMBL" id="AZL94663.1"/>
    </source>
</evidence>
<protein>
    <recommendedName>
        <fullName evidence="5 13">Hypoxanthine phosphoribosyltransferase</fullName>
        <ecNumber evidence="5 13">2.4.2.8</ecNumber>
    </recommendedName>
</protein>
<dbReference type="EC" id="2.4.2.8" evidence="5 13"/>
<dbReference type="GO" id="GO:0004422">
    <property type="term" value="F:hypoxanthine phosphoribosyltransferase activity"/>
    <property type="evidence" value="ECO:0007669"/>
    <property type="project" value="InterPro"/>
</dbReference>
<evidence type="ECO:0000313" key="24">
    <source>
        <dbReference type="EMBL" id="AZL94667.1"/>
    </source>
</evidence>
<dbReference type="EMBL" id="MK266127">
    <property type="protein sequence ID" value="AZL94666.1"/>
    <property type="molecule type" value="mRNA"/>
</dbReference>
<accession>A0A3Q8UCE4</accession>
<keyword evidence="12 13" id="KW-0460">Magnesium</keyword>
<dbReference type="GO" id="GO:0000166">
    <property type="term" value="F:nucleotide binding"/>
    <property type="evidence" value="ECO:0007669"/>
    <property type="project" value="UniProtKB-KW"/>
</dbReference>
<dbReference type="InterPro" id="IPR029057">
    <property type="entry name" value="PRTase-like"/>
</dbReference>
<evidence type="ECO:0000259" key="14">
    <source>
        <dbReference type="Pfam" id="PF00156"/>
    </source>
</evidence>
<comment type="similarity">
    <text evidence="4 13">Belongs to the purine/pyrimidine phosphoribosyltransferase family.</text>
</comment>
<evidence type="ECO:0000256" key="6">
    <source>
        <dbReference type="ARBA" id="ARBA00022490"/>
    </source>
</evidence>
<dbReference type="NCBIfam" id="TIGR01203">
    <property type="entry name" value="HGPRTase"/>
    <property type="match status" value="1"/>
</dbReference>
<evidence type="ECO:0000313" key="18">
    <source>
        <dbReference type="EMBL" id="AZL94661.1"/>
    </source>
</evidence>
<dbReference type="AlphaFoldDB" id="A0A3Q8UCE4"/>
<evidence type="ECO:0000256" key="4">
    <source>
        <dbReference type="ARBA" id="ARBA00008391"/>
    </source>
</evidence>
<dbReference type="EMBL" id="MK266130">
    <property type="protein sequence ID" value="AZL94669.1"/>
    <property type="molecule type" value="mRNA"/>
</dbReference>
<sequence length="241" mass="27246">MAQDTHKNSEVAEKGYSRLAKPGVRSDPIYIEAAMPSKNQFVLPPHYEGYFQAILLSHGTIIDRIEKLAHDIKETYGDEELNLLCLLKGSRSFFTQLISFLNKMHVYGKSASFRPPYMEHYVRVKSYCNDGPNAEGVLEVISEDLSCLKGKNVLVVEDIIDTGNTLNKFYSWIENLQPKTITVAALLEKRTDRGPGFTGDFVGFSVPDGFLVGFSLDYNEMFRDLEHICVLNEEAMRAFSK</sequence>
<organism evidence="19">
    <name type="scientific">Nephromyces sp. MMRI</name>
    <dbReference type="NCBI Taxonomy" id="2496275"/>
    <lineage>
        <taxon>Eukaryota</taxon>
        <taxon>Sar</taxon>
        <taxon>Alveolata</taxon>
        <taxon>Apicomplexa</taxon>
        <taxon>Aconoidasida</taxon>
        <taxon>Nephromycida</taxon>
        <taxon>Nephromyces</taxon>
    </lineage>
</organism>
<evidence type="ECO:0000256" key="5">
    <source>
        <dbReference type="ARBA" id="ARBA00011895"/>
    </source>
</evidence>
<dbReference type="EMBL" id="MK266129">
    <property type="protein sequence ID" value="AZL94668.1"/>
    <property type="molecule type" value="mRNA"/>
</dbReference>
<dbReference type="EMBL" id="MK266125">
    <property type="protein sequence ID" value="AZL94664.1"/>
    <property type="molecule type" value="mRNA"/>
</dbReference>
<evidence type="ECO:0000313" key="27">
    <source>
        <dbReference type="EMBL" id="AZL94670.1"/>
    </source>
</evidence>
<dbReference type="GO" id="GO:0046100">
    <property type="term" value="P:hypoxanthine metabolic process"/>
    <property type="evidence" value="ECO:0007669"/>
    <property type="project" value="TreeGrafter"/>
</dbReference>
<dbReference type="InterPro" id="IPR000836">
    <property type="entry name" value="PRTase_dom"/>
</dbReference>
<reference evidence="19" key="1">
    <citation type="journal article" date="2018" name="Genome Biol. Evol.">
        <title>Nephromyces encodes a urate metabolism pathway and predicted peroxisomes, demonstrating these are not ancient losses of apicomplexans.</title>
        <authorList>
            <person name="Paight C."/>
            <person name="Slamovits C.H."/>
            <person name="Saffo M.B."/>
            <person name="Lane C.E."/>
        </authorList>
    </citation>
    <scope>NUCLEOTIDE SEQUENCE</scope>
    <source>
        <strain evidence="15">Neph324</strain>
        <strain evidence="16">Neph325</strain>
        <strain evidence="17">Neph326</strain>
        <strain evidence="18">Neph327</strain>
        <strain evidence="19">Neph354</strain>
        <strain evidence="20">Neph355</strain>
        <strain evidence="21">Neph356</strain>
        <strain evidence="22">Neph357</strain>
        <strain evidence="23">Neph358</strain>
        <strain evidence="24">Neph359</strain>
        <strain evidence="25">Neph360</strain>
        <strain evidence="26">Neph361</strain>
        <strain evidence="27">Neph362</strain>
    </source>
</reference>
<comment type="cofactor">
    <cofactor evidence="1 13">
        <name>Mg(2+)</name>
        <dbReference type="ChEBI" id="CHEBI:18420"/>
    </cofactor>
</comment>
<dbReference type="EMBL" id="MK266123">
    <property type="protein sequence ID" value="AZL94662.1"/>
    <property type="molecule type" value="mRNA"/>
</dbReference>
<dbReference type="PANTHER" id="PTHR43340">
    <property type="entry name" value="HYPOXANTHINE-GUANINE PHOSPHORIBOSYLTRANSFERASE"/>
    <property type="match status" value="1"/>
</dbReference>
<comment type="subcellular location">
    <subcellularLocation>
        <location evidence="2 13">Cytoplasm</location>
    </subcellularLocation>
</comment>
<dbReference type="EMBL" id="MK266126">
    <property type="protein sequence ID" value="AZL94665.1"/>
    <property type="molecule type" value="mRNA"/>
</dbReference>